<protein>
    <recommendedName>
        <fullName evidence="4">Lipoprotein</fullName>
    </recommendedName>
</protein>
<evidence type="ECO:0000313" key="2">
    <source>
        <dbReference type="EMBL" id="CCB80827.1"/>
    </source>
</evidence>
<dbReference type="STRING" id="1002804.HBZC1_18410"/>
<gene>
    <name evidence="2" type="ordered locus">HBZC1_18410</name>
</gene>
<organism evidence="2 3">
    <name type="scientific">Helicobacter bizzozeronii (strain CIII-1)</name>
    <dbReference type="NCBI Taxonomy" id="1002804"/>
    <lineage>
        <taxon>Bacteria</taxon>
        <taxon>Pseudomonadati</taxon>
        <taxon>Campylobacterota</taxon>
        <taxon>Epsilonproteobacteria</taxon>
        <taxon>Campylobacterales</taxon>
        <taxon>Helicobacteraceae</taxon>
        <taxon>Helicobacter</taxon>
    </lineage>
</organism>
<keyword evidence="1" id="KW-0732">Signal</keyword>
<evidence type="ECO:0008006" key="4">
    <source>
        <dbReference type="Google" id="ProtNLM"/>
    </source>
</evidence>
<dbReference type="Proteomes" id="UP000008387">
    <property type="component" value="Chromosome"/>
</dbReference>
<dbReference type="KEGG" id="hbi:HBZC1_18410"/>
<feature type="signal peptide" evidence="1">
    <location>
        <begin position="1"/>
        <end position="25"/>
    </location>
</feature>
<accession>F8KPT4</accession>
<feature type="chain" id="PRO_5003379046" description="Lipoprotein" evidence="1">
    <location>
        <begin position="26"/>
        <end position="382"/>
    </location>
</feature>
<evidence type="ECO:0000313" key="3">
    <source>
        <dbReference type="Proteomes" id="UP000008387"/>
    </source>
</evidence>
<dbReference type="HOGENOM" id="CLU_729139_0_0_7"/>
<name>F8KPT4_HELBC</name>
<keyword evidence="3" id="KW-1185">Reference proteome</keyword>
<dbReference type="RefSeq" id="WP_013891198.1">
    <property type="nucleotide sequence ID" value="NC_015674.1"/>
</dbReference>
<proteinExistence type="predicted"/>
<reference evidence="2 3" key="1">
    <citation type="journal article" date="2011" name="J. Bacteriol.">
        <title>Genome sequence of Helicobacter bizzozeronii strain CIII-1, an isolate from human gastric mucosa.</title>
        <authorList>
            <person name="Schott T."/>
            <person name="Rossi M."/>
            <person name="Hanninen M.L."/>
        </authorList>
    </citation>
    <scope>NUCLEOTIDE SEQUENCE [LARGE SCALE GENOMIC DNA]</scope>
    <source>
        <strain evidence="2 3">CIII-1</strain>
    </source>
</reference>
<dbReference type="AlphaFoldDB" id="F8KPT4"/>
<sequence>MGIVYEVQMKNLAFLSFLTLSYAYACDSLCNKPSTPSWIEKKRTQMDAALKKSDCQSSCFSDESVAAFTWMKDFFAKNNLVGSAYTNYVFFGDDYQQAFKIGDRSYTFFYSRGESRQKDGEQKDSLCLGISFQKQVFKGFCLEGFNQLELSSADGANSVGFTLSKKTPPTPTTPAHKTSIYLSFQLLEGTFYLSHFSNPQQVFYNQPNSKQIPLFAINNALLAKLQTQPQEPLEAQTLEINTQTYSISNQISANTNCVTITEGKTLRTQRAHFCMEGVGEVRAIYNEGYLTLEFAKTLLTPIKRQFYLTFKLRGYNDFYLHQYSAQNLKINADGSTQVLSSQIIYRQDRDDPRNQNPISLDSLQDGYQAKLLALCQKRGYCM</sequence>
<dbReference type="EMBL" id="FR871757">
    <property type="protein sequence ID" value="CCB80827.1"/>
    <property type="molecule type" value="Genomic_DNA"/>
</dbReference>
<evidence type="ECO:0000256" key="1">
    <source>
        <dbReference type="SAM" id="SignalP"/>
    </source>
</evidence>